<dbReference type="RefSeq" id="WP_003322431.1">
    <property type="nucleotide sequence ID" value="NZ_ALPT02000001.1"/>
</dbReference>
<feature type="transmembrane region" description="Helical" evidence="1">
    <location>
        <begin position="35"/>
        <end position="58"/>
    </location>
</feature>
<gene>
    <name evidence="2" type="ORF">AJ85_13335</name>
</gene>
<evidence type="ECO:0000313" key="3">
    <source>
        <dbReference type="Proteomes" id="UP000297014"/>
    </source>
</evidence>
<sequence>MKRDSTNSEVPAFFDEMLQELIKRKKKLDKMEKSLKIWSIFVLSALAIISVIALYSFLFGRLRTGFSYHQLLQMDSSTIFLILLLVTGIFQVRYFQKKEKKAEKEFEELRFEMIDKSPEIWNDDIQWKKRHRFFKAIEKRHDINLFYK</sequence>
<protein>
    <recommendedName>
        <fullName evidence="4">DUF2663 family protein</fullName>
    </recommendedName>
</protein>
<dbReference type="Proteomes" id="UP000297014">
    <property type="component" value="Unassembled WGS sequence"/>
</dbReference>
<organism evidence="2 3">
    <name type="scientific">Alkalihalobacillus alcalophilus ATCC 27647 = CGMCC 1.3604</name>
    <dbReference type="NCBI Taxonomy" id="1218173"/>
    <lineage>
        <taxon>Bacteria</taxon>
        <taxon>Bacillati</taxon>
        <taxon>Bacillota</taxon>
        <taxon>Bacilli</taxon>
        <taxon>Bacillales</taxon>
        <taxon>Bacillaceae</taxon>
        <taxon>Alkalihalobacillus</taxon>
    </lineage>
</organism>
<dbReference type="InterPro" id="IPR020210">
    <property type="entry name" value="Uncharacterised_YpbF_TM"/>
</dbReference>
<dbReference type="EMBL" id="JALP01000174">
    <property type="protein sequence ID" value="THG90098.1"/>
    <property type="molecule type" value="Genomic_DNA"/>
</dbReference>
<evidence type="ECO:0008006" key="4">
    <source>
        <dbReference type="Google" id="ProtNLM"/>
    </source>
</evidence>
<feature type="transmembrane region" description="Helical" evidence="1">
    <location>
        <begin position="78"/>
        <end position="95"/>
    </location>
</feature>
<keyword evidence="1" id="KW-1133">Transmembrane helix</keyword>
<dbReference type="AlphaFoldDB" id="A0A4S4JXY8"/>
<proteinExistence type="predicted"/>
<reference evidence="2 3" key="1">
    <citation type="submission" date="2014-01" db="EMBL/GenBank/DDBJ databases">
        <title>Draft genome sequencing of Bacillus alcalophilus CGMCC 1.3604.</title>
        <authorList>
            <person name="Yang J."/>
            <person name="Diao L."/>
            <person name="Yang S."/>
        </authorList>
    </citation>
    <scope>NUCLEOTIDE SEQUENCE [LARGE SCALE GENOMIC DNA]</scope>
    <source>
        <strain evidence="2 3">CGMCC 1.3604</strain>
    </source>
</reference>
<keyword evidence="1" id="KW-0812">Transmembrane</keyword>
<evidence type="ECO:0000313" key="2">
    <source>
        <dbReference type="EMBL" id="THG90098.1"/>
    </source>
</evidence>
<dbReference type="Pfam" id="PF10864">
    <property type="entry name" value="DUF2663"/>
    <property type="match status" value="1"/>
</dbReference>
<name>A0A4S4JXY8_ALKAL</name>
<comment type="caution">
    <text evidence="2">The sequence shown here is derived from an EMBL/GenBank/DDBJ whole genome shotgun (WGS) entry which is preliminary data.</text>
</comment>
<keyword evidence="1" id="KW-0472">Membrane</keyword>
<accession>A0A4S4JXY8</accession>
<evidence type="ECO:0000256" key="1">
    <source>
        <dbReference type="SAM" id="Phobius"/>
    </source>
</evidence>